<dbReference type="Pfam" id="PF04939">
    <property type="entry name" value="RRS1"/>
    <property type="match status" value="1"/>
</dbReference>
<protein>
    <recommendedName>
        <fullName evidence="5">Ribosome biogenesis regulatory protein</fullName>
    </recommendedName>
</protein>
<dbReference type="VEuPathDB" id="MicrosporidiaDB:DI09_23p170"/>
<reference evidence="7 8" key="1">
    <citation type="submission" date="2014-04" db="EMBL/GenBank/DDBJ databases">
        <title>A new species of microsporidia sheds light on the evolution of extreme parasitism.</title>
        <authorList>
            <person name="Haag K.L."/>
            <person name="James T.Y."/>
            <person name="Larsson R."/>
            <person name="Schaer T.M."/>
            <person name="Refardt D."/>
            <person name="Pombert J.-F."/>
            <person name="Ebert D."/>
        </authorList>
    </citation>
    <scope>NUCLEOTIDE SEQUENCE [LARGE SCALE GENOMIC DNA]</scope>
    <source>
        <strain evidence="7 8">UGP3</strain>
        <tissue evidence="7">Spores</tissue>
    </source>
</reference>
<comment type="function">
    <text evidence="5">Involved in ribosomal large subunit assembly.</text>
</comment>
<dbReference type="GO" id="GO:0042254">
    <property type="term" value="P:ribosome biogenesis"/>
    <property type="evidence" value="ECO:0007669"/>
    <property type="project" value="UniProtKB-KW"/>
</dbReference>
<gene>
    <name evidence="7" type="ORF">DI09_23p170</name>
</gene>
<keyword evidence="3 5" id="KW-0690">Ribosome biogenesis</keyword>
<keyword evidence="8" id="KW-1185">Reference proteome</keyword>
<dbReference type="AlphaFoldDB" id="A0A098VSI8"/>
<sequence length="137" mass="15333">MPPALDLGHLMLIDAENSFSLNSIEGERLALKTAIRNFQLLSDSLSQLPRSNEEEIGTSVMLPNPILALPRAFPAPIPKSEKPPTKWEAFAKKKGIKPKHKRSSHVFDDKISKEWRPRHGSKSAKNDALADWVTELD</sequence>
<evidence type="ECO:0000313" key="8">
    <source>
        <dbReference type="Proteomes" id="UP000029725"/>
    </source>
</evidence>
<dbReference type="GO" id="GO:0005634">
    <property type="term" value="C:nucleus"/>
    <property type="evidence" value="ECO:0007669"/>
    <property type="project" value="UniProtKB-SubCell"/>
</dbReference>
<evidence type="ECO:0000256" key="4">
    <source>
        <dbReference type="ARBA" id="ARBA00023242"/>
    </source>
</evidence>
<evidence type="ECO:0000256" key="6">
    <source>
        <dbReference type="SAM" id="MobiDB-lite"/>
    </source>
</evidence>
<evidence type="ECO:0000313" key="7">
    <source>
        <dbReference type="EMBL" id="KGG51942.1"/>
    </source>
</evidence>
<organism evidence="7 8">
    <name type="scientific">Mitosporidium daphniae</name>
    <dbReference type="NCBI Taxonomy" id="1485682"/>
    <lineage>
        <taxon>Eukaryota</taxon>
        <taxon>Fungi</taxon>
        <taxon>Fungi incertae sedis</taxon>
        <taxon>Microsporidia</taxon>
        <taxon>Mitosporidium</taxon>
    </lineage>
</organism>
<name>A0A098VSI8_9MICR</name>
<accession>A0A098VSI8</accession>
<comment type="caution">
    <text evidence="7">The sequence shown here is derived from an EMBL/GenBank/DDBJ whole genome shotgun (WGS) entry which is preliminary data.</text>
</comment>
<dbReference type="InterPro" id="IPR007023">
    <property type="entry name" value="Ribosom_reg"/>
</dbReference>
<dbReference type="RefSeq" id="XP_013238369.1">
    <property type="nucleotide sequence ID" value="XM_013382915.1"/>
</dbReference>
<dbReference type="EMBL" id="JMKJ01000155">
    <property type="protein sequence ID" value="KGG51942.1"/>
    <property type="molecule type" value="Genomic_DNA"/>
</dbReference>
<evidence type="ECO:0000256" key="5">
    <source>
        <dbReference type="RuleBase" id="RU364132"/>
    </source>
</evidence>
<feature type="compositionally biased region" description="Basic and acidic residues" evidence="6">
    <location>
        <begin position="105"/>
        <end position="117"/>
    </location>
</feature>
<proteinExistence type="inferred from homology"/>
<dbReference type="Proteomes" id="UP000029725">
    <property type="component" value="Unassembled WGS sequence"/>
</dbReference>
<dbReference type="OrthoDB" id="28455at2759"/>
<evidence type="ECO:0000256" key="2">
    <source>
        <dbReference type="ARBA" id="ARBA00010077"/>
    </source>
</evidence>
<comment type="similarity">
    <text evidence="2 5">Belongs to the RRS1 family.</text>
</comment>
<evidence type="ECO:0000256" key="1">
    <source>
        <dbReference type="ARBA" id="ARBA00004123"/>
    </source>
</evidence>
<dbReference type="GeneID" id="25259170"/>
<comment type="subcellular location">
    <subcellularLocation>
        <location evidence="1 5">Nucleus</location>
    </subcellularLocation>
</comment>
<dbReference type="HOGENOM" id="CLU_065163_2_1_1"/>
<evidence type="ECO:0000256" key="3">
    <source>
        <dbReference type="ARBA" id="ARBA00022517"/>
    </source>
</evidence>
<feature type="region of interest" description="Disordered" evidence="6">
    <location>
        <begin position="92"/>
        <end position="137"/>
    </location>
</feature>
<keyword evidence="4 5" id="KW-0539">Nucleus</keyword>
<feature type="compositionally biased region" description="Basic residues" evidence="6">
    <location>
        <begin position="92"/>
        <end position="104"/>
    </location>
</feature>